<dbReference type="InterPro" id="IPR035906">
    <property type="entry name" value="MetI-like_sf"/>
</dbReference>
<keyword evidence="8 9" id="KW-0472">Membrane</keyword>
<keyword evidence="3 9" id="KW-0813">Transport</keyword>
<name>A0A956SC75_UNCEI</name>
<evidence type="ECO:0000256" key="4">
    <source>
        <dbReference type="ARBA" id="ARBA00022475"/>
    </source>
</evidence>
<dbReference type="InterPro" id="IPR050901">
    <property type="entry name" value="BP-dep_ABC_trans_perm"/>
</dbReference>
<feature type="transmembrane region" description="Helical" evidence="9">
    <location>
        <begin position="238"/>
        <end position="259"/>
    </location>
</feature>
<comment type="caution">
    <text evidence="11">The sequence shown here is derived from an EMBL/GenBank/DDBJ whole genome shotgun (WGS) entry which is preliminary data.</text>
</comment>
<evidence type="ECO:0000256" key="7">
    <source>
        <dbReference type="ARBA" id="ARBA00022989"/>
    </source>
</evidence>
<feature type="transmembrane region" description="Helical" evidence="9">
    <location>
        <begin position="7"/>
        <end position="32"/>
    </location>
</feature>
<evidence type="ECO:0000256" key="8">
    <source>
        <dbReference type="ARBA" id="ARBA00023136"/>
    </source>
</evidence>
<dbReference type="AlphaFoldDB" id="A0A956SC75"/>
<comment type="subcellular location">
    <subcellularLocation>
        <location evidence="1 9">Cell membrane</location>
        <topology evidence="1 9">Multi-pass membrane protein</topology>
    </subcellularLocation>
</comment>
<evidence type="ECO:0000256" key="6">
    <source>
        <dbReference type="ARBA" id="ARBA00022692"/>
    </source>
</evidence>
<feature type="domain" description="ABC transmembrane type-1" evidence="10">
    <location>
        <begin position="68"/>
        <end position="259"/>
    </location>
</feature>
<dbReference type="GO" id="GO:0015423">
    <property type="term" value="F:ABC-type maltose transporter activity"/>
    <property type="evidence" value="ECO:0007669"/>
    <property type="project" value="TreeGrafter"/>
</dbReference>
<feature type="transmembrane region" description="Helical" evidence="9">
    <location>
        <begin position="132"/>
        <end position="155"/>
    </location>
</feature>
<feature type="transmembrane region" description="Helical" evidence="9">
    <location>
        <begin position="105"/>
        <end position="126"/>
    </location>
</feature>
<dbReference type="Pfam" id="PF00528">
    <property type="entry name" value="BPD_transp_1"/>
    <property type="match status" value="1"/>
</dbReference>
<protein>
    <submittedName>
        <fullName evidence="11">Sugar ABC transporter permease</fullName>
    </submittedName>
</protein>
<reference evidence="11" key="1">
    <citation type="submission" date="2020-04" db="EMBL/GenBank/DDBJ databases">
        <authorList>
            <person name="Zhang T."/>
        </authorList>
    </citation>
    <scope>NUCLEOTIDE SEQUENCE</scope>
    <source>
        <strain evidence="11">HKST-UBA02</strain>
    </source>
</reference>
<dbReference type="GO" id="GO:0042956">
    <property type="term" value="P:maltodextrin transmembrane transport"/>
    <property type="evidence" value="ECO:0007669"/>
    <property type="project" value="TreeGrafter"/>
</dbReference>
<feature type="transmembrane region" description="Helical" evidence="9">
    <location>
        <begin position="72"/>
        <end position="93"/>
    </location>
</feature>
<keyword evidence="7 9" id="KW-1133">Transmembrane helix</keyword>
<evidence type="ECO:0000313" key="12">
    <source>
        <dbReference type="Proteomes" id="UP000739538"/>
    </source>
</evidence>
<dbReference type="PANTHER" id="PTHR32243">
    <property type="entry name" value="MALTOSE TRANSPORT SYSTEM PERMEASE-RELATED"/>
    <property type="match status" value="1"/>
</dbReference>
<evidence type="ECO:0000256" key="9">
    <source>
        <dbReference type="RuleBase" id="RU363032"/>
    </source>
</evidence>
<evidence type="ECO:0000259" key="10">
    <source>
        <dbReference type="PROSITE" id="PS50928"/>
    </source>
</evidence>
<evidence type="ECO:0000256" key="2">
    <source>
        <dbReference type="ARBA" id="ARBA00009047"/>
    </source>
</evidence>
<organism evidence="11 12">
    <name type="scientific">Eiseniibacteriota bacterium</name>
    <dbReference type="NCBI Taxonomy" id="2212470"/>
    <lineage>
        <taxon>Bacteria</taxon>
        <taxon>Candidatus Eiseniibacteriota</taxon>
    </lineage>
</organism>
<dbReference type="PANTHER" id="PTHR32243:SF50">
    <property type="entry name" value="MALTOSE_MALTODEXTRIN TRANSPORT SYSTEM PERMEASE PROTEIN MALG"/>
    <property type="match status" value="1"/>
</dbReference>
<dbReference type="GO" id="GO:0005886">
    <property type="term" value="C:plasma membrane"/>
    <property type="evidence" value="ECO:0007669"/>
    <property type="project" value="UniProtKB-SubCell"/>
</dbReference>
<dbReference type="Proteomes" id="UP000739538">
    <property type="component" value="Unassembled WGS sequence"/>
</dbReference>
<keyword evidence="4" id="KW-1003">Cell membrane</keyword>
<keyword evidence="6 9" id="KW-0812">Transmembrane</keyword>
<accession>A0A956SC75</accession>
<dbReference type="Gene3D" id="1.10.3720.10">
    <property type="entry name" value="MetI-like"/>
    <property type="match status" value="1"/>
</dbReference>
<keyword evidence="5" id="KW-0762">Sugar transport</keyword>
<dbReference type="PROSITE" id="PS50928">
    <property type="entry name" value="ABC_TM1"/>
    <property type="match status" value="1"/>
</dbReference>
<evidence type="ECO:0000313" key="11">
    <source>
        <dbReference type="EMBL" id="MCA9755167.1"/>
    </source>
</evidence>
<dbReference type="CDD" id="cd06261">
    <property type="entry name" value="TM_PBP2"/>
    <property type="match status" value="1"/>
</dbReference>
<evidence type="ECO:0000256" key="3">
    <source>
        <dbReference type="ARBA" id="ARBA00022448"/>
    </source>
</evidence>
<evidence type="ECO:0000256" key="5">
    <source>
        <dbReference type="ARBA" id="ARBA00022597"/>
    </source>
</evidence>
<gene>
    <name evidence="11" type="ORF">KDA27_05145</name>
</gene>
<comment type="similarity">
    <text evidence="2">Belongs to the binding-protein-dependent transport system permease family. MalFG subfamily.</text>
</comment>
<dbReference type="SUPFAM" id="SSF161098">
    <property type="entry name" value="MetI-like"/>
    <property type="match status" value="1"/>
</dbReference>
<sequence length="274" mass="29739">MRTLRSVIFHLILAGVTLATIYPILVVISVSLRPSDALYSTSLSLIPDGATLAAYKTILTEKPFLLWMRNSLIVSVSVTIFGVALASTAGYAFSRFRFPGRKAGMIALLITQMFPATMLLLPLYVLMRNLGLIDSLVGLIIAYTATVLPFTVWTLKGYYDTIPRDLEEAAMVDGTNQVGAFLRVVLPLARPALMITALFSFMSGWSEFIVARVILSSQTLYTLPLGLEGLAGTFQTEWANYSAGSLLVCLPVVVLFLTLNRFLVSGLTLGGVKG</sequence>
<evidence type="ECO:0000256" key="1">
    <source>
        <dbReference type="ARBA" id="ARBA00004651"/>
    </source>
</evidence>
<dbReference type="EMBL" id="JAGQHS010000017">
    <property type="protein sequence ID" value="MCA9755167.1"/>
    <property type="molecule type" value="Genomic_DNA"/>
</dbReference>
<proteinExistence type="inferred from homology"/>
<dbReference type="InterPro" id="IPR000515">
    <property type="entry name" value="MetI-like"/>
</dbReference>
<reference evidence="11" key="2">
    <citation type="journal article" date="2021" name="Microbiome">
        <title>Successional dynamics and alternative stable states in a saline activated sludge microbial community over 9 years.</title>
        <authorList>
            <person name="Wang Y."/>
            <person name="Ye J."/>
            <person name="Ju F."/>
            <person name="Liu L."/>
            <person name="Boyd J.A."/>
            <person name="Deng Y."/>
            <person name="Parks D.H."/>
            <person name="Jiang X."/>
            <person name="Yin X."/>
            <person name="Woodcroft B.J."/>
            <person name="Tyson G.W."/>
            <person name="Hugenholtz P."/>
            <person name="Polz M.F."/>
            <person name="Zhang T."/>
        </authorList>
    </citation>
    <scope>NUCLEOTIDE SEQUENCE</scope>
    <source>
        <strain evidence="11">HKST-UBA02</strain>
    </source>
</reference>